<evidence type="ECO:0000313" key="2">
    <source>
        <dbReference type="Proteomes" id="UP000248410"/>
    </source>
</evidence>
<keyword evidence="2" id="KW-1185">Reference proteome</keyword>
<sequence length="539" mass="61854">MKVILTVIDGLSDSLMNNFLYNLPTFYKISKEGTYGSLESSYPSITPVALASLFTGLLPKNNGVTAPKIFIKGRKIYSPLLAYTSYSLSVDPIWKILGENKYKVLVTSAPQALPDRWKLDNVVLFDPYRSRIKKFSKGETLIEGENNIAGDKWTVKKDGNVFYISFPGTKISEIKLENGQWSEQLEFIAKIKDKEVKGITFLHARQDDIYMTPPAFLIDWSNKNNILQNVWNNVVLKYGMVLDGDYKSLSKGIITFEEYLKTAELAFNFFYEYTKYLLSNLEWDFAITYLPTVDNFQHLLYGINDSKSLDYIFRAYQYADNFVEMNISFADNIFVCSDHGIAKVKKKVYINKILEKINILKIDNNKIDWRKTKAYYGGGGIIRINLKGREDGGIVKINEFPKLVNYIVKNLEKITDGEEKVFTRIYQKQQPAGDREGDIEIGVNDFYSISSDIEKDNEIEDVIPYRTITADHGYYRKEDLYGVVFAYGKNIIKNNKKISAKIVDITPTILKLFGITQRKTDGIPLQMIKNELQNPKQKT</sequence>
<dbReference type="EMBL" id="CP029288">
    <property type="protein sequence ID" value="AWR97340.1"/>
    <property type="molecule type" value="Genomic_DNA"/>
</dbReference>
<dbReference type="GO" id="GO:0016787">
    <property type="term" value="F:hydrolase activity"/>
    <property type="evidence" value="ECO:0007669"/>
    <property type="project" value="UniProtKB-ARBA"/>
</dbReference>
<dbReference type="PANTHER" id="PTHR10151:SF120">
    <property type="entry name" value="BIS(5'-ADENOSYL)-TRIPHOSPHATASE"/>
    <property type="match status" value="1"/>
</dbReference>
<dbReference type="InterPro" id="IPR002591">
    <property type="entry name" value="Phosphodiest/P_Trfase"/>
</dbReference>
<dbReference type="InterPro" id="IPR017850">
    <property type="entry name" value="Alkaline_phosphatase_core_sf"/>
</dbReference>
<proteinExistence type="predicted"/>
<reference evidence="1 2" key="1">
    <citation type="submission" date="2018-05" db="EMBL/GenBank/DDBJ databases">
        <title>Complete Genome Sequences of Extremely Thermoacidophilic, Metal-Mobilizing Type-Strain Members of the Archaeal Family Sulfolobaceae: Acidianus brierleyi DSM-1651T, Acidianus sulfidivorans DSM-18786T, Metallosphaera hakonensis DSM-7519T, and Metallosphaera prunae DSM-10039T.</title>
        <authorList>
            <person name="Counts J.A."/>
            <person name="Kelly R.M."/>
        </authorList>
    </citation>
    <scope>NUCLEOTIDE SEQUENCE [LARGE SCALE GENOMIC DNA]</scope>
    <source>
        <strain evidence="1 2">JP7</strain>
    </source>
</reference>
<evidence type="ECO:0000313" key="1">
    <source>
        <dbReference type="EMBL" id="AWR97340.1"/>
    </source>
</evidence>
<dbReference type="Proteomes" id="UP000248410">
    <property type="component" value="Chromosome"/>
</dbReference>
<organism evidence="1 2">
    <name type="scientific">Acidianus sulfidivorans JP7</name>
    <dbReference type="NCBI Taxonomy" id="619593"/>
    <lineage>
        <taxon>Archaea</taxon>
        <taxon>Thermoproteota</taxon>
        <taxon>Thermoprotei</taxon>
        <taxon>Sulfolobales</taxon>
        <taxon>Sulfolobaceae</taxon>
        <taxon>Acidianus</taxon>
    </lineage>
</organism>
<accession>A0A2U9IMW4</accession>
<dbReference type="SUPFAM" id="SSF53649">
    <property type="entry name" value="Alkaline phosphatase-like"/>
    <property type="match status" value="1"/>
</dbReference>
<dbReference type="Pfam" id="PF01663">
    <property type="entry name" value="Phosphodiest"/>
    <property type="match status" value="1"/>
</dbReference>
<dbReference type="OrthoDB" id="33550at2157"/>
<dbReference type="PANTHER" id="PTHR10151">
    <property type="entry name" value="ECTONUCLEOTIDE PYROPHOSPHATASE/PHOSPHODIESTERASE"/>
    <property type="match status" value="1"/>
</dbReference>
<dbReference type="RefSeq" id="WP_110380230.1">
    <property type="nucleotide sequence ID" value="NZ_CP029288.2"/>
</dbReference>
<dbReference type="Gene3D" id="3.40.720.10">
    <property type="entry name" value="Alkaline Phosphatase, subunit A"/>
    <property type="match status" value="1"/>
</dbReference>
<name>A0A2U9IMW4_9CREN</name>
<gene>
    <name evidence="1" type="ORF">DFR86_07100</name>
</gene>
<dbReference type="KEGG" id="asul:DFR86_07100"/>
<dbReference type="AlphaFoldDB" id="A0A2U9IMW4"/>
<dbReference type="GeneID" id="36837723"/>
<protein>
    <submittedName>
        <fullName evidence="1">Nucleotide pyrophosphatase</fullName>
    </submittedName>
</protein>